<keyword evidence="1" id="KW-0677">Repeat</keyword>
<dbReference type="Pfam" id="PF00874">
    <property type="entry name" value="PRD"/>
    <property type="match status" value="2"/>
</dbReference>
<dbReference type="Gene3D" id="1.20.58.1950">
    <property type="match status" value="1"/>
</dbReference>
<keyword evidence="4" id="KW-1185">Reference proteome</keyword>
<feature type="domain" description="PRD" evidence="2">
    <location>
        <begin position="174"/>
        <end position="275"/>
    </location>
</feature>
<dbReference type="Gene3D" id="2.30.24.10">
    <property type="entry name" value="CAT RNA-binding domain"/>
    <property type="match status" value="1"/>
</dbReference>
<dbReference type="SUPFAM" id="SSF63520">
    <property type="entry name" value="PTS-regulatory domain, PRD"/>
    <property type="match status" value="2"/>
</dbReference>
<dbReference type="PROSITE" id="PS51372">
    <property type="entry name" value="PRD_2"/>
    <property type="match status" value="2"/>
</dbReference>
<evidence type="ECO:0000256" key="1">
    <source>
        <dbReference type="ARBA" id="ARBA00022737"/>
    </source>
</evidence>
<dbReference type="SUPFAM" id="SSF50151">
    <property type="entry name" value="SacY-like RNA-binding domain"/>
    <property type="match status" value="1"/>
</dbReference>
<dbReference type="Gene3D" id="1.10.1790.10">
    <property type="entry name" value="PRD domain"/>
    <property type="match status" value="1"/>
</dbReference>
<sequence length="275" mass="32084">MDGYLIKKVLNNNVILVQQNYQNYILVGKGIGFNRKKGTLLKNIDDIEEKFISLKGLNESEYETFITTIDPQIIETTQKIIEMIKAEIGEKLDSHGYIALIDHINFAIKRINEGIKIVNPFLFEIKLLYPDEYNLAKNAVSILQEDLQTEIPDAEVGFLTLHIYGVRKDKSKNEALENSKMISEILELVENKLQIKLERNSFLSRRFVMHLMGVIDRAYTQRFDENKFLKKLEEDLKYEFSIAYYIVKKIENKLNVKIPEGEIGYIALHLYKMRV</sequence>
<evidence type="ECO:0000313" key="4">
    <source>
        <dbReference type="Proteomes" id="UP000190285"/>
    </source>
</evidence>
<dbReference type="Pfam" id="PF03123">
    <property type="entry name" value="CAT_RBD"/>
    <property type="match status" value="1"/>
</dbReference>
<evidence type="ECO:0000259" key="2">
    <source>
        <dbReference type="PROSITE" id="PS51372"/>
    </source>
</evidence>
<reference evidence="3 4" key="1">
    <citation type="submission" date="2017-02" db="EMBL/GenBank/DDBJ databases">
        <authorList>
            <person name="Peterson S.W."/>
        </authorList>
    </citation>
    <scope>NUCLEOTIDE SEQUENCE [LARGE SCALE GENOMIC DNA]</scope>
    <source>
        <strain evidence="3 4">M1</strain>
    </source>
</reference>
<dbReference type="InterPro" id="IPR011608">
    <property type="entry name" value="PRD"/>
</dbReference>
<dbReference type="Gene3D" id="1.20.890.100">
    <property type="match status" value="1"/>
</dbReference>
<gene>
    <name evidence="3" type="ORF">SAMN02194393_01208</name>
</gene>
<dbReference type="OrthoDB" id="9813552at2"/>
<dbReference type="GO" id="GO:0006355">
    <property type="term" value="P:regulation of DNA-templated transcription"/>
    <property type="evidence" value="ECO:0007669"/>
    <property type="project" value="InterPro"/>
</dbReference>
<proteinExistence type="predicted"/>
<dbReference type="InterPro" id="IPR050661">
    <property type="entry name" value="BglG_antiterminators"/>
</dbReference>
<dbReference type="InterPro" id="IPR036634">
    <property type="entry name" value="PRD_sf"/>
</dbReference>
<dbReference type="GO" id="GO:0003723">
    <property type="term" value="F:RNA binding"/>
    <property type="evidence" value="ECO:0007669"/>
    <property type="project" value="InterPro"/>
</dbReference>
<dbReference type="EMBL" id="FUZT01000002">
    <property type="protein sequence ID" value="SKC51113.1"/>
    <property type="molecule type" value="Genomic_DNA"/>
</dbReference>
<protein>
    <submittedName>
        <fullName evidence="3">Transcriptional antiterminator, BglG family</fullName>
    </submittedName>
</protein>
<organism evidence="3 4">
    <name type="scientific">Maledivibacter halophilus</name>
    <dbReference type="NCBI Taxonomy" id="36842"/>
    <lineage>
        <taxon>Bacteria</taxon>
        <taxon>Bacillati</taxon>
        <taxon>Bacillota</taxon>
        <taxon>Clostridia</taxon>
        <taxon>Peptostreptococcales</taxon>
        <taxon>Caminicellaceae</taxon>
        <taxon>Maledivibacter</taxon>
    </lineage>
</organism>
<evidence type="ECO:0000313" key="3">
    <source>
        <dbReference type="EMBL" id="SKC51113.1"/>
    </source>
</evidence>
<dbReference type="SMART" id="SM01061">
    <property type="entry name" value="CAT_RBD"/>
    <property type="match status" value="1"/>
</dbReference>
<dbReference type="STRING" id="36842.SAMN02194393_01208"/>
<feature type="domain" description="PRD" evidence="2">
    <location>
        <begin position="68"/>
        <end position="173"/>
    </location>
</feature>
<name>A0A1T5JIY0_9FIRM</name>
<dbReference type="PANTHER" id="PTHR30185:SF16">
    <property type="entry name" value="PROTEIN GLCT"/>
    <property type="match status" value="1"/>
</dbReference>
<dbReference type="InterPro" id="IPR036650">
    <property type="entry name" value="CAT_RNA-bd_dom_sf"/>
</dbReference>
<dbReference type="RefSeq" id="WP_079490073.1">
    <property type="nucleotide sequence ID" value="NZ_FUZT01000002.1"/>
</dbReference>
<dbReference type="Proteomes" id="UP000190285">
    <property type="component" value="Unassembled WGS sequence"/>
</dbReference>
<dbReference type="PANTHER" id="PTHR30185">
    <property type="entry name" value="CRYPTIC BETA-GLUCOSIDE BGL OPERON ANTITERMINATOR"/>
    <property type="match status" value="1"/>
</dbReference>
<dbReference type="InterPro" id="IPR004341">
    <property type="entry name" value="CAT_RNA-bd_dom"/>
</dbReference>
<dbReference type="AlphaFoldDB" id="A0A1T5JIY0"/>
<accession>A0A1T5JIY0</accession>